<sequence>MGRTPWELRFQGQEARERYGRHKHARLVPHNSHAQGVQHLGSSSSPITHGRWGRCRGLVRTLANHGMSGSIPHCVVSGFPHVGNMADVVIRRWVFSGCNWKCMPLRVSQDDLLEIYTKFIDFDSKNEQGAYLQSLIQCQSIKRKRLRCPVLHLMAQEKIKNPTHSNTPCQLPKIECKCPWNFQCVRRLCNLSEGKSPKDARGKNTPGNAKPGSVVKCIEDHIASFPTKQVHYRRKTFRYLSASLNVKKINKHWHFCDLQIFLENVSREFQPYVWKTASGHLSVLKSYLVRNQCLEDNQVAGICMDYTMNLQLPEIPVQEKFYMRKLAMNVFDIHEVETQSGIAEKGPNEVCSFLLDYINNEISPNVKHLHLFSDGAAGQNKNNSVVRLLLGVVETGRFQTIHHYFPIRGHSFLPCDRDLSVIKRKTKRTYGIYTPKEYIDLIAQSTVTPGKFTVQMVESKDILNFKDWWSKFYKRNVSYARSVPRDQLQHFNVSAFMEFVYSSDYIGRVQARPLIDGLIDHNLPTELACREGCCTMFPDSRVRYTLSSLSGDDEGGCIAVVRHPHEANKTTSATKRRRHETAPARRQTTGRGSLCHVLRQSDLLIRHVVKCVKELIGSSGIMSGQDIPEKEKEEMSGDGSRSVNDPVEMRRRRQLFP</sequence>
<gene>
    <name evidence="3" type="ORF">PR048_007876</name>
</gene>
<evidence type="ECO:0000259" key="2">
    <source>
        <dbReference type="Pfam" id="PF25273"/>
    </source>
</evidence>
<dbReference type="PANTHER" id="PTHR34415:SF1">
    <property type="entry name" value="INTEGRASE CATALYTIC DOMAIN-CONTAINING PROTEIN"/>
    <property type="match status" value="1"/>
</dbReference>
<proteinExistence type="predicted"/>
<organism evidence="3 4">
    <name type="scientific">Dryococelus australis</name>
    <dbReference type="NCBI Taxonomy" id="614101"/>
    <lineage>
        <taxon>Eukaryota</taxon>
        <taxon>Metazoa</taxon>
        <taxon>Ecdysozoa</taxon>
        <taxon>Arthropoda</taxon>
        <taxon>Hexapoda</taxon>
        <taxon>Insecta</taxon>
        <taxon>Pterygota</taxon>
        <taxon>Neoptera</taxon>
        <taxon>Polyneoptera</taxon>
        <taxon>Phasmatodea</taxon>
        <taxon>Verophasmatodea</taxon>
        <taxon>Anareolatae</taxon>
        <taxon>Phasmatidae</taxon>
        <taxon>Eurycanthinae</taxon>
        <taxon>Dryococelus</taxon>
    </lineage>
</organism>
<keyword evidence="4" id="KW-1185">Reference proteome</keyword>
<evidence type="ECO:0000256" key="1">
    <source>
        <dbReference type="SAM" id="MobiDB-lite"/>
    </source>
</evidence>
<evidence type="ECO:0000313" key="3">
    <source>
        <dbReference type="EMBL" id="KAJ8888386.1"/>
    </source>
</evidence>
<dbReference type="Pfam" id="PF25273">
    <property type="entry name" value="DUF7869"/>
    <property type="match status" value="1"/>
</dbReference>
<comment type="caution">
    <text evidence="3">The sequence shown here is derived from an EMBL/GenBank/DDBJ whole genome shotgun (WGS) entry which is preliminary data.</text>
</comment>
<evidence type="ECO:0000313" key="4">
    <source>
        <dbReference type="Proteomes" id="UP001159363"/>
    </source>
</evidence>
<dbReference type="PANTHER" id="PTHR34415">
    <property type="entry name" value="INTEGRASE CATALYTIC DOMAIN-CONTAINING PROTEIN"/>
    <property type="match status" value="1"/>
</dbReference>
<reference evidence="3 4" key="1">
    <citation type="submission" date="2023-02" db="EMBL/GenBank/DDBJ databases">
        <title>LHISI_Scaffold_Assembly.</title>
        <authorList>
            <person name="Stuart O.P."/>
            <person name="Cleave R."/>
            <person name="Magrath M.J.L."/>
            <person name="Mikheyev A.S."/>
        </authorList>
    </citation>
    <scope>NUCLEOTIDE SEQUENCE [LARGE SCALE GENOMIC DNA]</scope>
    <source>
        <strain evidence="3">Daus_M_001</strain>
        <tissue evidence="3">Leg muscle</tissue>
    </source>
</reference>
<feature type="region of interest" description="Disordered" evidence="1">
    <location>
        <begin position="566"/>
        <end position="588"/>
    </location>
</feature>
<name>A0ABQ9HVI3_9NEOP</name>
<feature type="domain" description="DUF7869" evidence="2">
    <location>
        <begin position="345"/>
        <end position="473"/>
    </location>
</feature>
<protein>
    <recommendedName>
        <fullName evidence="2">DUF7869 domain-containing protein</fullName>
    </recommendedName>
</protein>
<dbReference type="EMBL" id="JARBHB010000003">
    <property type="protein sequence ID" value="KAJ8888386.1"/>
    <property type="molecule type" value="Genomic_DNA"/>
</dbReference>
<dbReference type="InterPro" id="IPR057191">
    <property type="entry name" value="DUF7869"/>
</dbReference>
<accession>A0ABQ9HVI3</accession>
<feature type="region of interest" description="Disordered" evidence="1">
    <location>
        <begin position="622"/>
        <end position="657"/>
    </location>
</feature>
<dbReference type="Proteomes" id="UP001159363">
    <property type="component" value="Chromosome 3"/>
</dbReference>